<evidence type="ECO:0000256" key="6">
    <source>
        <dbReference type="ARBA" id="ARBA00023204"/>
    </source>
</evidence>
<dbReference type="InterPro" id="IPR009400">
    <property type="entry name" value="TFIIH_TTDA/Tfb5"/>
</dbReference>
<keyword evidence="3" id="KW-0227">DNA damage</keyword>
<keyword evidence="4" id="KW-0805">Transcription regulation</keyword>
<dbReference type="FunFam" id="3.30.70.1220:FF:000001">
    <property type="entry name" value="General transcription factor IIH subunit 5"/>
    <property type="match status" value="1"/>
</dbReference>
<dbReference type="SUPFAM" id="SSF142897">
    <property type="entry name" value="TFB5-like"/>
    <property type="match status" value="1"/>
</dbReference>
<keyword evidence="6" id="KW-0234">DNA repair</keyword>
<gene>
    <name evidence="8" type="ORF">TBIB3V08_LOCUS8780</name>
</gene>
<dbReference type="PANTHER" id="PTHR28580">
    <property type="entry name" value="GENERAL TRANSCRIPTION FACTOR IIH SUBUNIT 5"/>
    <property type="match status" value="1"/>
</dbReference>
<dbReference type="GO" id="GO:0006367">
    <property type="term" value="P:transcription initiation at RNA polymerase II promoter"/>
    <property type="evidence" value="ECO:0007669"/>
    <property type="project" value="InterPro"/>
</dbReference>
<evidence type="ECO:0000256" key="2">
    <source>
        <dbReference type="ARBA" id="ARBA00007470"/>
    </source>
</evidence>
<dbReference type="Pfam" id="PF06331">
    <property type="entry name" value="Tfb5"/>
    <property type="match status" value="1"/>
</dbReference>
<evidence type="ECO:0000256" key="7">
    <source>
        <dbReference type="ARBA" id="ARBA00023242"/>
    </source>
</evidence>
<comment type="subcellular location">
    <subcellularLocation>
        <location evidence="1">Nucleus</location>
    </subcellularLocation>
</comment>
<dbReference type="PANTHER" id="PTHR28580:SF1">
    <property type="entry name" value="GENERAL TRANSCRIPTION FACTOR IIH SUBUNIT 5"/>
    <property type="match status" value="1"/>
</dbReference>
<reference evidence="8" key="1">
    <citation type="submission" date="2020-11" db="EMBL/GenBank/DDBJ databases">
        <authorList>
            <person name="Tran Van P."/>
        </authorList>
    </citation>
    <scope>NUCLEOTIDE SEQUENCE</scope>
</reference>
<dbReference type="GO" id="GO:0005675">
    <property type="term" value="C:transcription factor TFIIH holo complex"/>
    <property type="evidence" value="ECO:0007669"/>
    <property type="project" value="TreeGrafter"/>
</dbReference>
<dbReference type="GO" id="GO:0000439">
    <property type="term" value="C:transcription factor TFIIH core complex"/>
    <property type="evidence" value="ECO:0007669"/>
    <property type="project" value="InterPro"/>
</dbReference>
<evidence type="ECO:0000256" key="5">
    <source>
        <dbReference type="ARBA" id="ARBA00023163"/>
    </source>
</evidence>
<organism evidence="8">
    <name type="scientific">Timema bartmani</name>
    <dbReference type="NCBI Taxonomy" id="61472"/>
    <lineage>
        <taxon>Eukaryota</taxon>
        <taxon>Metazoa</taxon>
        <taxon>Ecdysozoa</taxon>
        <taxon>Arthropoda</taxon>
        <taxon>Hexapoda</taxon>
        <taxon>Insecta</taxon>
        <taxon>Pterygota</taxon>
        <taxon>Neoptera</taxon>
        <taxon>Polyneoptera</taxon>
        <taxon>Phasmatodea</taxon>
        <taxon>Timematodea</taxon>
        <taxon>Timematoidea</taxon>
        <taxon>Timematidae</taxon>
        <taxon>Timema</taxon>
    </lineage>
</organism>
<dbReference type="InterPro" id="IPR035935">
    <property type="entry name" value="TFB5-like_sf"/>
</dbReference>
<evidence type="ECO:0000313" key="8">
    <source>
        <dbReference type="EMBL" id="CAD7446450.1"/>
    </source>
</evidence>
<dbReference type="SMART" id="SM01395">
    <property type="entry name" value="Tbf5"/>
    <property type="match status" value="1"/>
</dbReference>
<keyword evidence="5" id="KW-0804">Transcription</keyword>
<comment type="similarity">
    <text evidence="2">Belongs to the TFB5 family.</text>
</comment>
<name>A0A7R9I4P4_9NEOP</name>
<accession>A0A7R9I4P4</accession>
<dbReference type="EMBL" id="OD568019">
    <property type="protein sequence ID" value="CAD7446450.1"/>
    <property type="molecule type" value="Genomic_DNA"/>
</dbReference>
<evidence type="ECO:0000256" key="3">
    <source>
        <dbReference type="ARBA" id="ARBA00022763"/>
    </source>
</evidence>
<keyword evidence="7" id="KW-0539">Nucleus</keyword>
<sequence>MYESSWHLECPMTDSELMTKFEHGTLSGPLGHVEKKNKSKFEKHPTCYCIEKFKEIEYAATDRRGAISRFVDFNENGAPSGEWFSVFTPSNGASGSVQNSAEFGATLLIYASEIFWSSHSARNRFRQPCSSQFLRYFVAVTELGTGLEKHCSSYIPEITNKKHLAQCDNVVVLKHFSVLHATEQLHQLHAVNCSCKNHAFSFPFHANSCMRQRSACESSDQAMKQFLLHLDETIALGRKFIIQDLDETHLFISADIVETLQARVDDLMDQISFPLSDKGL</sequence>
<evidence type="ECO:0000256" key="4">
    <source>
        <dbReference type="ARBA" id="ARBA00023015"/>
    </source>
</evidence>
<evidence type="ECO:0008006" key="9">
    <source>
        <dbReference type="Google" id="ProtNLM"/>
    </source>
</evidence>
<dbReference type="AlphaFoldDB" id="A0A7R9I4P4"/>
<protein>
    <recommendedName>
        <fullName evidence="9">General transcription factor IIH subunit 5</fullName>
    </recommendedName>
</protein>
<proteinExistence type="inferred from homology"/>
<dbReference type="GO" id="GO:0006294">
    <property type="term" value="P:nucleotide-excision repair, preincision complex assembly"/>
    <property type="evidence" value="ECO:0007669"/>
    <property type="project" value="TreeGrafter"/>
</dbReference>
<dbReference type="Gene3D" id="3.30.70.1220">
    <property type="entry name" value="TFB5-like"/>
    <property type="match status" value="1"/>
</dbReference>
<evidence type="ECO:0000256" key="1">
    <source>
        <dbReference type="ARBA" id="ARBA00004123"/>
    </source>
</evidence>